<keyword evidence="1" id="KW-0732">Signal</keyword>
<sequence>MDVPCHRRSRVPATLLALCCAWLPLSAIAADRPEDFAAQAALALEGEGPWYRLDVPMTVHLAAAHGDLRDLRIFDADGQAQAYHLGSGREQYRETRQETAVARFPLYAPRNSQDVPEVRIRRGEGGTLVEVAPQGRQEPEAQQLRGWLLDGSAVQDSLQQLVLDWDEQEGEGFQQFSIEASDDLQHWRAWGTGQVARLAFADERILQAEVELPGLKARYLRLLWLEPRQAPNLRSATLISVRGDRQAAPLNWSEPLVAGRTGNGELIWELPMALPVERVRVEPIERGTLAPVRLSGRAEVSQPWRGLVSGVLYHLPEQGVERLNDELTLPGLAVRQLSMRVDPRGGGLSGEPRLRVALPASQVIFLARGKPPYTLAVGNPRLQDQSLPLSTLRPGQATGSTDFAVARVDGSVRFSSAGQPPDGAAAAGGIEAKRLGLWVVLLSGVGLLVMMSLKMLRKPAEEV</sequence>
<protein>
    <submittedName>
        <fullName evidence="2">DUF3999 domain-containing protein</fullName>
    </submittedName>
</protein>
<dbReference type="EMBL" id="QASN01000013">
    <property type="protein sequence ID" value="PTU75096.1"/>
    <property type="molecule type" value="Genomic_DNA"/>
</dbReference>
<evidence type="ECO:0000313" key="3">
    <source>
        <dbReference type="Proteomes" id="UP000244064"/>
    </source>
</evidence>
<proteinExistence type="predicted"/>
<feature type="signal peptide" evidence="1">
    <location>
        <begin position="1"/>
        <end position="29"/>
    </location>
</feature>
<comment type="caution">
    <text evidence="2">The sequence shown here is derived from an EMBL/GenBank/DDBJ whole genome shotgun (WGS) entry which is preliminary data.</text>
</comment>
<organism evidence="2 3">
    <name type="scientific">Pseudomonas mangrovi</name>
    <dbReference type="NCBI Taxonomy" id="2161748"/>
    <lineage>
        <taxon>Bacteria</taxon>
        <taxon>Pseudomonadati</taxon>
        <taxon>Pseudomonadota</taxon>
        <taxon>Gammaproteobacteria</taxon>
        <taxon>Pseudomonadales</taxon>
        <taxon>Pseudomonadaceae</taxon>
        <taxon>Pseudomonas</taxon>
    </lineage>
</organism>
<dbReference type="OrthoDB" id="5405606at2"/>
<evidence type="ECO:0000256" key="1">
    <source>
        <dbReference type="SAM" id="SignalP"/>
    </source>
</evidence>
<name>A0A2T5PBI7_9PSED</name>
<dbReference type="Proteomes" id="UP000244064">
    <property type="component" value="Unassembled WGS sequence"/>
</dbReference>
<reference evidence="2 3" key="1">
    <citation type="submission" date="2018-04" db="EMBL/GenBank/DDBJ databases">
        <title>Pseudomonas sp. nov., isolated from mangrove soil.</title>
        <authorList>
            <person name="Chen C."/>
        </authorList>
    </citation>
    <scope>NUCLEOTIDE SEQUENCE [LARGE SCALE GENOMIC DNA]</scope>
    <source>
        <strain evidence="2 3">TC-11</strain>
    </source>
</reference>
<gene>
    <name evidence="2" type="ORF">DBO85_07415</name>
</gene>
<keyword evidence="3" id="KW-1185">Reference proteome</keyword>
<dbReference type="RefSeq" id="WP_108106634.1">
    <property type="nucleotide sequence ID" value="NZ_QASN01000013.1"/>
</dbReference>
<dbReference type="Pfam" id="PF13163">
    <property type="entry name" value="DUF3999"/>
    <property type="match status" value="1"/>
</dbReference>
<feature type="chain" id="PRO_5015518134" evidence="1">
    <location>
        <begin position="30"/>
        <end position="463"/>
    </location>
</feature>
<dbReference type="InterPro" id="IPR025060">
    <property type="entry name" value="DUF3999"/>
</dbReference>
<dbReference type="AlphaFoldDB" id="A0A2T5PBI7"/>
<accession>A0A2T5PBI7</accession>
<evidence type="ECO:0000313" key="2">
    <source>
        <dbReference type="EMBL" id="PTU75096.1"/>
    </source>
</evidence>